<name>A0A4W2HA23_BOBOX</name>
<evidence type="ECO:0000313" key="1">
    <source>
        <dbReference type="Ensembl" id="ENSBIXP00005026607.1"/>
    </source>
</evidence>
<accession>A0A4W2HA23</accession>
<organism evidence="1 2">
    <name type="scientific">Bos indicus x Bos taurus</name>
    <name type="common">Hybrid cattle</name>
    <dbReference type="NCBI Taxonomy" id="30522"/>
    <lineage>
        <taxon>Eukaryota</taxon>
        <taxon>Metazoa</taxon>
        <taxon>Chordata</taxon>
        <taxon>Craniata</taxon>
        <taxon>Vertebrata</taxon>
        <taxon>Euteleostomi</taxon>
        <taxon>Mammalia</taxon>
        <taxon>Eutheria</taxon>
        <taxon>Laurasiatheria</taxon>
        <taxon>Artiodactyla</taxon>
        <taxon>Ruminantia</taxon>
        <taxon>Pecora</taxon>
        <taxon>Bovidae</taxon>
        <taxon>Bovinae</taxon>
        <taxon>Bos</taxon>
    </lineage>
</organism>
<sequence>SSFLIRSFLIRGDLHFEGFLHCGRPVFNSWAGKIPWRRKWQPNPVFLPGESHGQRSLVGCSLWNRKSWTQLSTIFFFLFLNILKGLLWLLGRGVVPGFQGLKDSHATKHLFPCLVQRDHLINTSPYVFLLLELMGGGGGGRAPSPGPRAIFLARVFSLLCPWRGPHPTALGGMFRNTTAICLHLVGPLRGKKSGASLTRCLHQTLTMAKRLQARRLDGIDHKPMVSQAATG</sequence>
<dbReference type="Ensembl" id="ENSBIXT00005042946.1">
    <property type="protein sequence ID" value="ENSBIXP00005026607.1"/>
    <property type="gene ID" value="ENSBIXG00005002262.1"/>
</dbReference>
<proteinExistence type="predicted"/>
<evidence type="ECO:0000313" key="2">
    <source>
        <dbReference type="Proteomes" id="UP000429181"/>
    </source>
</evidence>
<reference evidence="1" key="2">
    <citation type="submission" date="2025-08" db="UniProtKB">
        <authorList>
            <consortium name="Ensembl"/>
        </authorList>
    </citation>
    <scope>IDENTIFICATION</scope>
</reference>
<dbReference type="Proteomes" id="UP000429181">
    <property type="component" value="Unassembled WGS sequence"/>
</dbReference>
<dbReference type="AlphaFoldDB" id="A0A4W2HA23"/>
<protein>
    <submittedName>
        <fullName evidence="1">Uncharacterized protein</fullName>
    </submittedName>
</protein>
<reference evidence="2" key="1">
    <citation type="submission" date="2018-11" db="EMBL/GenBank/DDBJ databases">
        <title>Haplotype-resolved cattle genomes.</title>
        <authorList>
            <person name="Low W.Y."/>
            <person name="Tearle R."/>
            <person name="Bickhart D.M."/>
            <person name="Rosen B.D."/>
            <person name="Koren S."/>
            <person name="Rhie A."/>
            <person name="Hiendleder S."/>
            <person name="Phillippy A.M."/>
            <person name="Smith T.P.L."/>
            <person name="Williams J.L."/>
        </authorList>
    </citation>
    <scope>NUCLEOTIDE SEQUENCE [LARGE SCALE GENOMIC DNA]</scope>
</reference>